<dbReference type="Proteomes" id="UP000198618">
    <property type="component" value="Unassembled WGS sequence"/>
</dbReference>
<proteinExistence type="predicted"/>
<protein>
    <submittedName>
        <fullName evidence="2">Uncharacterized protein</fullName>
    </submittedName>
</protein>
<reference evidence="2 3" key="1">
    <citation type="submission" date="2016-10" db="EMBL/GenBank/DDBJ databases">
        <authorList>
            <person name="de Groot N.N."/>
        </authorList>
    </citation>
    <scope>NUCLEOTIDE SEQUENCE [LARGE SCALE GENOMIC DNA]</scope>
    <source>
        <strain evidence="2 3">IBRC-M 10780</strain>
    </source>
</reference>
<evidence type="ECO:0000313" key="3">
    <source>
        <dbReference type="Proteomes" id="UP000198618"/>
    </source>
</evidence>
<sequence>MKKNTILLFTLLLFIVLFNGLAAKDHRAEITKNIEELQREFNRKITLFETELIHKENKITSLENHLVGKEKQLQELTSQINHLYSNNPNISSIYRSEVSNIEKIKELPALFRQDKNVLTK</sequence>
<dbReference type="RefSeq" id="WP_090869891.1">
    <property type="nucleotide sequence ID" value="NZ_FOHE01000009.1"/>
</dbReference>
<feature type="coiled-coil region" evidence="1">
    <location>
        <begin position="27"/>
        <end position="86"/>
    </location>
</feature>
<gene>
    <name evidence="2" type="ORF">SAMN05216389_109116</name>
</gene>
<evidence type="ECO:0000313" key="2">
    <source>
        <dbReference type="EMBL" id="SET35062.1"/>
    </source>
</evidence>
<name>A0A1I0DR45_9BACI</name>
<evidence type="ECO:0000256" key="1">
    <source>
        <dbReference type="SAM" id="Coils"/>
    </source>
</evidence>
<dbReference type="EMBL" id="FOHE01000009">
    <property type="protein sequence ID" value="SET35062.1"/>
    <property type="molecule type" value="Genomic_DNA"/>
</dbReference>
<keyword evidence="3" id="KW-1185">Reference proteome</keyword>
<accession>A0A1I0DR45</accession>
<keyword evidence="1" id="KW-0175">Coiled coil</keyword>
<organism evidence="2 3">
    <name type="scientific">Oceanobacillus limi</name>
    <dbReference type="NCBI Taxonomy" id="930131"/>
    <lineage>
        <taxon>Bacteria</taxon>
        <taxon>Bacillati</taxon>
        <taxon>Bacillota</taxon>
        <taxon>Bacilli</taxon>
        <taxon>Bacillales</taxon>
        <taxon>Bacillaceae</taxon>
        <taxon>Oceanobacillus</taxon>
    </lineage>
</organism>
<dbReference type="AlphaFoldDB" id="A0A1I0DR45"/>